<evidence type="ECO:0000313" key="3">
    <source>
        <dbReference type="Proteomes" id="UP000015105"/>
    </source>
</evidence>
<evidence type="ECO:0000313" key="2">
    <source>
        <dbReference type="EnsemblPlants" id="AET4Gv20774500.5"/>
    </source>
</evidence>
<reference evidence="3" key="1">
    <citation type="journal article" date="2014" name="Science">
        <title>Ancient hybridizations among the ancestral genomes of bread wheat.</title>
        <authorList>
            <consortium name="International Wheat Genome Sequencing Consortium,"/>
            <person name="Marcussen T."/>
            <person name="Sandve S.R."/>
            <person name="Heier L."/>
            <person name="Spannagl M."/>
            <person name="Pfeifer M."/>
            <person name="Jakobsen K.S."/>
            <person name="Wulff B.B."/>
            <person name="Steuernagel B."/>
            <person name="Mayer K.F."/>
            <person name="Olsen O.A."/>
        </authorList>
    </citation>
    <scope>NUCLEOTIDE SEQUENCE [LARGE SCALE GENOMIC DNA]</scope>
    <source>
        <strain evidence="3">cv. AL8/78</strain>
    </source>
</reference>
<protein>
    <submittedName>
        <fullName evidence="2">Uncharacterized protein</fullName>
    </submittedName>
</protein>
<dbReference type="Proteomes" id="UP000015105">
    <property type="component" value="Chromosome 4D"/>
</dbReference>
<keyword evidence="3" id="KW-1185">Reference proteome</keyword>
<organism evidence="2 3">
    <name type="scientific">Aegilops tauschii subsp. strangulata</name>
    <name type="common">Goatgrass</name>
    <dbReference type="NCBI Taxonomy" id="200361"/>
    <lineage>
        <taxon>Eukaryota</taxon>
        <taxon>Viridiplantae</taxon>
        <taxon>Streptophyta</taxon>
        <taxon>Embryophyta</taxon>
        <taxon>Tracheophyta</taxon>
        <taxon>Spermatophyta</taxon>
        <taxon>Magnoliopsida</taxon>
        <taxon>Liliopsida</taxon>
        <taxon>Poales</taxon>
        <taxon>Poaceae</taxon>
        <taxon>BOP clade</taxon>
        <taxon>Pooideae</taxon>
        <taxon>Triticodae</taxon>
        <taxon>Triticeae</taxon>
        <taxon>Triticinae</taxon>
        <taxon>Aegilops</taxon>
    </lineage>
</organism>
<evidence type="ECO:0000256" key="1">
    <source>
        <dbReference type="SAM" id="MobiDB-lite"/>
    </source>
</evidence>
<reference evidence="2" key="5">
    <citation type="journal article" date="2021" name="G3 (Bethesda)">
        <title>Aegilops tauschii genome assembly Aet v5.0 features greater sequence contiguity and improved annotation.</title>
        <authorList>
            <person name="Wang L."/>
            <person name="Zhu T."/>
            <person name="Rodriguez J.C."/>
            <person name="Deal K.R."/>
            <person name="Dubcovsky J."/>
            <person name="McGuire P.E."/>
            <person name="Lux T."/>
            <person name="Spannagl M."/>
            <person name="Mayer K.F.X."/>
            <person name="Baldrich P."/>
            <person name="Meyers B.C."/>
            <person name="Huo N."/>
            <person name="Gu Y.Q."/>
            <person name="Zhou H."/>
            <person name="Devos K.M."/>
            <person name="Bennetzen J.L."/>
            <person name="Unver T."/>
            <person name="Budak H."/>
            <person name="Gulick P.J."/>
            <person name="Galiba G."/>
            <person name="Kalapos B."/>
            <person name="Nelson D.R."/>
            <person name="Li P."/>
            <person name="You F.M."/>
            <person name="Luo M.C."/>
            <person name="Dvorak J."/>
        </authorList>
    </citation>
    <scope>NUCLEOTIDE SEQUENCE [LARGE SCALE GENOMIC DNA]</scope>
    <source>
        <strain evidence="2">cv. AL8/78</strain>
    </source>
</reference>
<name>A0A453J2V1_AEGTS</name>
<accession>A0A453J2V1</accession>
<dbReference type="Gramene" id="AET4Gv20774500.5">
    <property type="protein sequence ID" value="AET4Gv20774500.5"/>
    <property type="gene ID" value="AET4Gv20774500"/>
</dbReference>
<sequence>HRPWQQCVLTTTQRFSQGTQSMCKALPRSTSHCHICRFRWISSRALRAPLRCIHPFTDPREHQGSSNGVSQPKSAKTDVPIRPLSAACNFQAMCEPCT</sequence>
<dbReference type="AlphaFoldDB" id="A0A453J2V1"/>
<reference evidence="3" key="2">
    <citation type="journal article" date="2017" name="Nat. Plants">
        <title>The Aegilops tauschii genome reveals multiple impacts of transposons.</title>
        <authorList>
            <person name="Zhao G."/>
            <person name="Zou C."/>
            <person name="Li K."/>
            <person name="Wang K."/>
            <person name="Li T."/>
            <person name="Gao L."/>
            <person name="Zhang X."/>
            <person name="Wang H."/>
            <person name="Yang Z."/>
            <person name="Liu X."/>
            <person name="Jiang W."/>
            <person name="Mao L."/>
            <person name="Kong X."/>
            <person name="Jiao Y."/>
            <person name="Jia J."/>
        </authorList>
    </citation>
    <scope>NUCLEOTIDE SEQUENCE [LARGE SCALE GENOMIC DNA]</scope>
    <source>
        <strain evidence="3">cv. AL8/78</strain>
    </source>
</reference>
<proteinExistence type="predicted"/>
<reference evidence="2" key="4">
    <citation type="submission" date="2019-03" db="UniProtKB">
        <authorList>
            <consortium name="EnsemblPlants"/>
        </authorList>
    </citation>
    <scope>IDENTIFICATION</scope>
</reference>
<feature type="compositionally biased region" description="Polar residues" evidence="1">
    <location>
        <begin position="64"/>
        <end position="74"/>
    </location>
</feature>
<dbReference type="EnsemblPlants" id="AET4Gv20774500.5">
    <property type="protein sequence ID" value="AET4Gv20774500.5"/>
    <property type="gene ID" value="AET4Gv20774500"/>
</dbReference>
<feature type="region of interest" description="Disordered" evidence="1">
    <location>
        <begin position="57"/>
        <end position="78"/>
    </location>
</feature>
<reference evidence="2" key="3">
    <citation type="journal article" date="2017" name="Nature">
        <title>Genome sequence of the progenitor of the wheat D genome Aegilops tauschii.</title>
        <authorList>
            <person name="Luo M.C."/>
            <person name="Gu Y.Q."/>
            <person name="Puiu D."/>
            <person name="Wang H."/>
            <person name="Twardziok S.O."/>
            <person name="Deal K.R."/>
            <person name="Huo N."/>
            <person name="Zhu T."/>
            <person name="Wang L."/>
            <person name="Wang Y."/>
            <person name="McGuire P.E."/>
            <person name="Liu S."/>
            <person name="Long H."/>
            <person name="Ramasamy R.K."/>
            <person name="Rodriguez J.C."/>
            <person name="Van S.L."/>
            <person name="Yuan L."/>
            <person name="Wang Z."/>
            <person name="Xia Z."/>
            <person name="Xiao L."/>
            <person name="Anderson O.D."/>
            <person name="Ouyang S."/>
            <person name="Liang Y."/>
            <person name="Zimin A.V."/>
            <person name="Pertea G."/>
            <person name="Qi P."/>
            <person name="Bennetzen J.L."/>
            <person name="Dai X."/>
            <person name="Dawson M.W."/>
            <person name="Muller H.G."/>
            <person name="Kugler K."/>
            <person name="Rivarola-Duarte L."/>
            <person name="Spannagl M."/>
            <person name="Mayer K.F.X."/>
            <person name="Lu F.H."/>
            <person name="Bevan M.W."/>
            <person name="Leroy P."/>
            <person name="Li P."/>
            <person name="You F.M."/>
            <person name="Sun Q."/>
            <person name="Liu Z."/>
            <person name="Lyons E."/>
            <person name="Wicker T."/>
            <person name="Salzberg S.L."/>
            <person name="Devos K.M."/>
            <person name="Dvorak J."/>
        </authorList>
    </citation>
    <scope>NUCLEOTIDE SEQUENCE [LARGE SCALE GENOMIC DNA]</scope>
    <source>
        <strain evidence="2">cv. AL8/78</strain>
    </source>
</reference>